<comment type="catalytic activity">
    <reaction evidence="8">
        <text>Hydrolysis of oligopeptides, with broad specificity. Gly or Ala commonly occur as P1 or P1' residues, but more distant residues are also important, as is shown by the fact that Z-Gly-Pro-Gly-|-Gly-Pro-Ala is cleaved, but not Z-(Gly)(5).</text>
        <dbReference type="EC" id="3.4.24.70"/>
    </reaction>
</comment>
<dbReference type="InterPro" id="IPR034005">
    <property type="entry name" value="M3A_DCP"/>
</dbReference>
<dbReference type="Pfam" id="PF19310">
    <property type="entry name" value="TOP_N"/>
    <property type="match status" value="1"/>
</dbReference>
<evidence type="ECO:0000256" key="5">
    <source>
        <dbReference type="ARBA" id="ARBA00022801"/>
    </source>
</evidence>
<keyword evidence="6" id="KW-0862">Zinc</keyword>
<dbReference type="Gene3D" id="3.40.390.10">
    <property type="entry name" value="Collagenase (Catalytic Domain)"/>
    <property type="match status" value="1"/>
</dbReference>
<comment type="similarity">
    <text evidence="2">Belongs to the peptidase M3 family.</text>
</comment>
<dbReference type="GO" id="GO:0006518">
    <property type="term" value="P:peptide metabolic process"/>
    <property type="evidence" value="ECO:0007669"/>
    <property type="project" value="TreeGrafter"/>
</dbReference>
<dbReference type="SUPFAM" id="SSF55486">
    <property type="entry name" value="Metalloproteases ('zincins'), catalytic domain"/>
    <property type="match status" value="1"/>
</dbReference>
<reference evidence="12" key="1">
    <citation type="submission" date="2015-10" db="EMBL/GenBank/DDBJ databases">
        <authorList>
            <person name="Gilbert D.G."/>
        </authorList>
    </citation>
    <scope>NUCLEOTIDE SEQUENCE</scope>
</reference>
<evidence type="ECO:0000256" key="3">
    <source>
        <dbReference type="ARBA" id="ARBA00022670"/>
    </source>
</evidence>
<evidence type="ECO:0000313" key="12">
    <source>
        <dbReference type="EMBL" id="CUS49808.1"/>
    </source>
</evidence>
<evidence type="ECO:0000256" key="9">
    <source>
        <dbReference type="ARBA" id="ARBA00026100"/>
    </source>
</evidence>
<feature type="domain" description="Peptidase M3A/M3B catalytic" evidence="10">
    <location>
        <begin position="225"/>
        <end position="679"/>
    </location>
</feature>
<name>A0A161K603_9ZZZZ</name>
<evidence type="ECO:0000256" key="7">
    <source>
        <dbReference type="ARBA" id="ARBA00023049"/>
    </source>
</evidence>
<dbReference type="GO" id="GO:0046872">
    <property type="term" value="F:metal ion binding"/>
    <property type="evidence" value="ECO:0007669"/>
    <property type="project" value="UniProtKB-KW"/>
</dbReference>
<dbReference type="InterPro" id="IPR001567">
    <property type="entry name" value="Pept_M3A_M3B_dom"/>
</dbReference>
<dbReference type="InterPro" id="IPR045090">
    <property type="entry name" value="Pept_M3A_M3B"/>
</dbReference>
<dbReference type="PANTHER" id="PTHR11804:SF84">
    <property type="entry name" value="SACCHAROLYSIN"/>
    <property type="match status" value="1"/>
</dbReference>
<dbReference type="GO" id="GO:0004222">
    <property type="term" value="F:metalloendopeptidase activity"/>
    <property type="evidence" value="ECO:0007669"/>
    <property type="project" value="UniProtKB-EC"/>
</dbReference>
<dbReference type="AlphaFoldDB" id="A0A161K603"/>
<dbReference type="InterPro" id="IPR024079">
    <property type="entry name" value="MetalloPept_cat_dom_sf"/>
</dbReference>
<dbReference type="EMBL" id="CZRL01000007">
    <property type="protein sequence ID" value="CUS49808.1"/>
    <property type="molecule type" value="Genomic_DNA"/>
</dbReference>
<dbReference type="CDD" id="cd06456">
    <property type="entry name" value="M3A_DCP"/>
    <property type="match status" value="1"/>
</dbReference>
<organism evidence="12">
    <name type="scientific">hydrothermal vent metagenome</name>
    <dbReference type="NCBI Taxonomy" id="652676"/>
    <lineage>
        <taxon>unclassified sequences</taxon>
        <taxon>metagenomes</taxon>
        <taxon>ecological metagenomes</taxon>
    </lineage>
</organism>
<dbReference type="Pfam" id="PF01432">
    <property type="entry name" value="Peptidase_M3"/>
    <property type="match status" value="1"/>
</dbReference>
<keyword evidence="4" id="KW-0479">Metal-binding</keyword>
<keyword evidence="7" id="KW-0482">Metalloprotease</keyword>
<evidence type="ECO:0000256" key="6">
    <source>
        <dbReference type="ARBA" id="ARBA00022833"/>
    </source>
</evidence>
<keyword evidence="3" id="KW-0645">Protease</keyword>
<evidence type="ECO:0000256" key="4">
    <source>
        <dbReference type="ARBA" id="ARBA00022723"/>
    </source>
</evidence>
<feature type="domain" description="Oligopeptidase A N-terminal" evidence="11">
    <location>
        <begin position="30"/>
        <end position="152"/>
    </location>
</feature>
<sequence length="682" mass="76880">MTQSNPLLDVEGLPCFTAIRPEHVGSALDELLVSSQVVIGQLESTVADGTDWESFAQPLEDLENRLGKMWSPVTHLNAVADTEELREAYQNSLEKLTAYRAALGQNKTIFQGYRNIQAHTDFSDLDAAKRKVILNAVRDFRLSGVELEGEERARFKDIITDLATLSNKFEHNVMDATDGWALVLDVPADLAGLPETVITLARKTAESAGHSGWQFTLQAPSYIPFMRYSERSDLRRQMYEAFVTRASDQGPQADRWDNTTLMTQILGLRQELASLLGYSNYAEYALVDRMASSVAEVEDFLIDLISRARPHAQRELQALEDFAGRSTGDNVVAPWDIAYHSEKFREATYHFDQEELRPYFPLPRVLGGLFEIVNRLFGIKVTKAVADAWHPDVRFYEIRDEGGALRGHFYLDLYAREHKRGGAWMAEYVGRYRQPNDVVQTPVAFLTCNFTQPLDDKPALLTHDDVITLFHEFGHGLHHLLSLVEEPSVTGISGVPWDAVELPSQFLENWCWERGALDLVTSHVDTGESLPDKLLQKLRGARNFQSGMQMVRQLEFALFDFRLHASTTLISADAILRILNDVRQQVAVVTPPPFDRFPHAFSHIFAGGYAAGYYGYLWSEVLSADAYNRFEQEGVFSATAGREFLQHVLETGGVEDPLDVFRAFRGREPSINAFLRHSGLNV</sequence>
<protein>
    <recommendedName>
        <fullName evidence="9">oligopeptidase A</fullName>
        <ecNumber evidence="9">3.4.24.70</ecNumber>
    </recommendedName>
</protein>
<dbReference type="GO" id="GO:0006508">
    <property type="term" value="P:proteolysis"/>
    <property type="evidence" value="ECO:0007669"/>
    <property type="project" value="UniProtKB-KW"/>
</dbReference>
<evidence type="ECO:0000259" key="11">
    <source>
        <dbReference type="Pfam" id="PF19310"/>
    </source>
</evidence>
<dbReference type="FunFam" id="3.40.390.10:FF:000009">
    <property type="entry name" value="Oligopeptidase A"/>
    <property type="match status" value="1"/>
</dbReference>
<dbReference type="EC" id="3.4.24.70" evidence="9"/>
<dbReference type="InterPro" id="IPR024077">
    <property type="entry name" value="Neurolysin/TOP_dom2"/>
</dbReference>
<dbReference type="PANTHER" id="PTHR11804">
    <property type="entry name" value="PROTEASE M3 THIMET OLIGOPEPTIDASE-RELATED"/>
    <property type="match status" value="1"/>
</dbReference>
<keyword evidence="5 12" id="KW-0378">Hydrolase</keyword>
<proteinExistence type="inferred from homology"/>
<dbReference type="Gene3D" id="1.10.1370.10">
    <property type="entry name" value="Neurolysin, domain 3"/>
    <property type="match status" value="1"/>
</dbReference>
<dbReference type="GO" id="GO:0005829">
    <property type="term" value="C:cytosol"/>
    <property type="evidence" value="ECO:0007669"/>
    <property type="project" value="UniProtKB-ARBA"/>
</dbReference>
<dbReference type="InterPro" id="IPR045666">
    <property type="entry name" value="OpdA_N"/>
</dbReference>
<evidence type="ECO:0000256" key="8">
    <source>
        <dbReference type="ARBA" id="ARBA00024603"/>
    </source>
</evidence>
<dbReference type="Gene3D" id="1.10.1370.40">
    <property type="match status" value="1"/>
</dbReference>
<gene>
    <name evidence="12" type="ORF">MGWOODY_XGa390</name>
</gene>
<evidence type="ECO:0000256" key="2">
    <source>
        <dbReference type="ARBA" id="ARBA00006040"/>
    </source>
</evidence>
<comment type="cofactor">
    <cofactor evidence="1">
        <name>Zn(2+)</name>
        <dbReference type="ChEBI" id="CHEBI:29105"/>
    </cofactor>
</comment>
<evidence type="ECO:0000256" key="1">
    <source>
        <dbReference type="ARBA" id="ARBA00001947"/>
    </source>
</evidence>
<accession>A0A161K603</accession>
<evidence type="ECO:0000259" key="10">
    <source>
        <dbReference type="Pfam" id="PF01432"/>
    </source>
</evidence>